<dbReference type="Gene3D" id="2.40.10.10">
    <property type="entry name" value="Trypsin-like serine proteases"/>
    <property type="match status" value="2"/>
</dbReference>
<dbReference type="Gene3D" id="2.60.40.1080">
    <property type="match status" value="1"/>
</dbReference>
<dbReference type="PROSITE" id="PS50240">
    <property type="entry name" value="TRYPSIN_DOM"/>
    <property type="match status" value="1"/>
</dbReference>
<dbReference type="AlphaFoldDB" id="A0A840CKG5"/>
<dbReference type="PANTHER" id="PTHR36234:SF5">
    <property type="entry name" value="LYSYL ENDOPEPTIDASE"/>
    <property type="match status" value="1"/>
</dbReference>
<gene>
    <name evidence="2" type="ORF">GGR21_001038</name>
</gene>
<evidence type="ECO:0000313" key="3">
    <source>
        <dbReference type="Proteomes" id="UP000555103"/>
    </source>
</evidence>
<proteinExistence type="predicted"/>
<accession>A0A840CKG5</accession>
<dbReference type="InterPro" id="IPR009003">
    <property type="entry name" value="Peptidase_S1_PA"/>
</dbReference>
<protein>
    <submittedName>
        <fullName evidence="2">V8-like Glu-specific endopeptidase</fullName>
    </submittedName>
</protein>
<reference evidence="2 3" key="1">
    <citation type="submission" date="2020-08" db="EMBL/GenBank/DDBJ databases">
        <title>Genomic Encyclopedia of Type Strains, Phase IV (KMG-IV): sequencing the most valuable type-strain genomes for metagenomic binning, comparative biology and taxonomic classification.</title>
        <authorList>
            <person name="Goeker M."/>
        </authorList>
    </citation>
    <scope>NUCLEOTIDE SEQUENCE [LARGE SCALE GENOMIC DNA]</scope>
    <source>
        <strain evidence="2 3">DSM 104969</strain>
    </source>
</reference>
<dbReference type="NCBIfam" id="TIGR04183">
    <property type="entry name" value="Por_Secre_tail"/>
    <property type="match status" value="1"/>
</dbReference>
<dbReference type="GO" id="GO:0006508">
    <property type="term" value="P:proteolysis"/>
    <property type="evidence" value="ECO:0007669"/>
    <property type="project" value="InterPro"/>
</dbReference>
<dbReference type="RefSeq" id="WP_183306094.1">
    <property type="nucleotide sequence ID" value="NZ_JACIEP010000003.1"/>
</dbReference>
<feature type="domain" description="Peptidase S1" evidence="1">
    <location>
        <begin position="178"/>
        <end position="444"/>
    </location>
</feature>
<dbReference type="Proteomes" id="UP000555103">
    <property type="component" value="Unassembled WGS sequence"/>
</dbReference>
<name>A0A840CKG5_9BACT</name>
<sequence>MKKILTQRIILSIIVLITSIPFAAQNKEYKLNSDKSAISILVSQEKTKFTVDNILRKEQGRPMLEARLYKLDIDMDTIGAWSQLSTGQNIWKIQIDVPEAKIFFIGLDDFYLPKGSKLYVYNKDNLKNAILFAPEDNPEGGPYSFENLYGDNVVLEYVAPENPTEKPRLHLAKLGYKYVEGQTIPDRDYYGASLPCMININCEQGADWQVQKRGVIQLRTIRSGGNNSNLCSGTLINNTAEDKKPYILTAYHCFEDVVVSNPDNIEVLFEYESPGCENQRPTYKYHRGGEVKILNPTVGGSDGALILLTGSIPEYWEVYYNGWDRNNHASSTTSGSIIHHPNGDIKKISLFSQSPSTTTWENGANQAYWNIKYTDGITAGGSSGAPLFNQNGLVIGSLTGGDAMDCSSQNRIDVFGKLWYHWDQSANTELHMSKYLDPLNTGQTVLAGLPNIDGDVKELVLEKNSLDILPHTSSPVSILSGNDGYTITSSDDNIATAEVSGSTINVNAKKLGRAVITVKDRLNKSKELVVTVRNNIDFFMDGNSIKVSIYQDDVIKQVRLIDLDGDVFYDKKDINESSHTIDMLPFRRGLYIIQIKTEKGGTKAKKILWQK</sequence>
<keyword evidence="3" id="KW-1185">Reference proteome</keyword>
<dbReference type="EMBL" id="JACIEP010000003">
    <property type="protein sequence ID" value="MBB4035149.1"/>
    <property type="molecule type" value="Genomic_DNA"/>
</dbReference>
<dbReference type="Pfam" id="PF00089">
    <property type="entry name" value="Trypsin"/>
    <property type="match status" value="1"/>
</dbReference>
<dbReference type="InterPro" id="IPR026444">
    <property type="entry name" value="Secre_tail"/>
</dbReference>
<organism evidence="2 3">
    <name type="scientific">Dysgonomonas hofstadii</name>
    <dbReference type="NCBI Taxonomy" id="637886"/>
    <lineage>
        <taxon>Bacteria</taxon>
        <taxon>Pseudomonadati</taxon>
        <taxon>Bacteroidota</taxon>
        <taxon>Bacteroidia</taxon>
        <taxon>Bacteroidales</taxon>
        <taxon>Dysgonomonadaceae</taxon>
        <taxon>Dysgonomonas</taxon>
    </lineage>
</organism>
<evidence type="ECO:0000259" key="1">
    <source>
        <dbReference type="PROSITE" id="PS50240"/>
    </source>
</evidence>
<dbReference type="InterPro" id="IPR001254">
    <property type="entry name" value="Trypsin_dom"/>
</dbReference>
<evidence type="ECO:0000313" key="2">
    <source>
        <dbReference type="EMBL" id="MBB4035149.1"/>
    </source>
</evidence>
<comment type="caution">
    <text evidence="2">The sequence shown here is derived from an EMBL/GenBank/DDBJ whole genome shotgun (WGS) entry which is preliminary data.</text>
</comment>
<dbReference type="PANTHER" id="PTHR36234">
    <property type="entry name" value="LYSYL ENDOPEPTIDASE"/>
    <property type="match status" value="1"/>
</dbReference>
<dbReference type="GO" id="GO:0004252">
    <property type="term" value="F:serine-type endopeptidase activity"/>
    <property type="evidence" value="ECO:0007669"/>
    <property type="project" value="InterPro"/>
</dbReference>
<dbReference type="SUPFAM" id="SSF49373">
    <property type="entry name" value="Invasin/intimin cell-adhesion fragments"/>
    <property type="match status" value="1"/>
</dbReference>
<dbReference type="SUPFAM" id="SSF50494">
    <property type="entry name" value="Trypsin-like serine proteases"/>
    <property type="match status" value="1"/>
</dbReference>
<dbReference type="InterPro" id="IPR008964">
    <property type="entry name" value="Invasin/intimin_cell_adhesion"/>
</dbReference>
<dbReference type="InterPro" id="IPR043504">
    <property type="entry name" value="Peptidase_S1_PA_chymotrypsin"/>
</dbReference>